<organism evidence="3">
    <name type="scientific">Entamoeba dispar (strain ATCC PRA-260 / SAW760)</name>
    <dbReference type="NCBI Taxonomy" id="370354"/>
    <lineage>
        <taxon>Eukaryota</taxon>
        <taxon>Amoebozoa</taxon>
        <taxon>Evosea</taxon>
        <taxon>Archamoebae</taxon>
        <taxon>Mastigamoebida</taxon>
        <taxon>Entamoebidae</taxon>
        <taxon>Entamoeba</taxon>
    </lineage>
</organism>
<dbReference type="RefSeq" id="XP_001739513.1">
    <property type="nucleotide sequence ID" value="XM_001739461.1"/>
</dbReference>
<dbReference type="AlphaFoldDB" id="B0EMY9"/>
<keyword evidence="1" id="KW-1133">Transmembrane helix</keyword>
<dbReference type="Proteomes" id="UP000008076">
    <property type="component" value="Unassembled WGS sequence"/>
</dbReference>
<evidence type="ECO:0000313" key="3">
    <source>
        <dbReference type="Proteomes" id="UP000008076"/>
    </source>
</evidence>
<feature type="transmembrane region" description="Helical" evidence="1">
    <location>
        <begin position="7"/>
        <end position="30"/>
    </location>
</feature>
<dbReference type="EMBL" id="DS550044">
    <property type="protein sequence ID" value="EDR24113.1"/>
    <property type="molecule type" value="Genomic_DNA"/>
</dbReference>
<evidence type="ECO:0000313" key="2">
    <source>
        <dbReference type="EMBL" id="EDR24113.1"/>
    </source>
</evidence>
<dbReference type="KEGG" id="edi:EDI_199030"/>
<accession>B0EMY9</accession>
<dbReference type="VEuPathDB" id="AmoebaDB:EDI_199030"/>
<name>B0EMY9_ENTDS</name>
<gene>
    <name evidence="2" type="ORF">EDI_199030</name>
</gene>
<sequence length="178" mass="20972">MTLFKQFILYLFISFGLTKHFMSFSAGVIIDIEEGECYETPIDKQPFIPHFENYHLVAYLYYDSNCTKYYTKTLLSETTFNGLNRFIYGDNIPKNTGANLKLSSDKNHGINNYWLSDCADDDVNKKRYMVDVQNKTVIRKSFDYSDINCTNEPILIETFRCYEVNNDRYMDCSRSFQN</sequence>
<evidence type="ECO:0000256" key="1">
    <source>
        <dbReference type="SAM" id="Phobius"/>
    </source>
</evidence>
<dbReference type="OMA" id="VTINTYK"/>
<dbReference type="eggNOG" id="ENOG502RE7E">
    <property type="taxonomic scope" value="Eukaryota"/>
</dbReference>
<dbReference type="OrthoDB" id="24672at2759"/>
<keyword evidence="3" id="KW-1185">Reference proteome</keyword>
<reference evidence="3" key="1">
    <citation type="submission" date="2007-12" db="EMBL/GenBank/DDBJ databases">
        <title>Annotation of Entamoeba dispar SAW760.</title>
        <authorList>
            <person name="Lorenzi H."/>
            <person name="Inman J."/>
            <person name="Schobel S."/>
            <person name="Amedeo P."/>
            <person name="Caler E."/>
        </authorList>
    </citation>
    <scope>NUCLEOTIDE SEQUENCE [LARGE SCALE GENOMIC DNA]</scope>
    <source>
        <strain evidence="3">ATCC PRA-260 / SAW760</strain>
    </source>
</reference>
<protein>
    <submittedName>
        <fullName evidence="2">Uncharacterized protein</fullName>
    </submittedName>
</protein>
<proteinExistence type="predicted"/>
<keyword evidence="1" id="KW-0472">Membrane</keyword>
<keyword evidence="1" id="KW-0812">Transmembrane</keyword>
<dbReference type="GeneID" id="5884648"/>